<dbReference type="Proteomes" id="UP000198420">
    <property type="component" value="Unassembled WGS sequence"/>
</dbReference>
<dbReference type="EMBL" id="FZNP01000031">
    <property type="protein sequence ID" value="SNS80755.1"/>
    <property type="molecule type" value="Genomic_DNA"/>
</dbReference>
<organism evidence="2 3">
    <name type="scientific">Actinomadura mexicana</name>
    <dbReference type="NCBI Taxonomy" id="134959"/>
    <lineage>
        <taxon>Bacteria</taxon>
        <taxon>Bacillati</taxon>
        <taxon>Actinomycetota</taxon>
        <taxon>Actinomycetes</taxon>
        <taxon>Streptosporangiales</taxon>
        <taxon>Thermomonosporaceae</taxon>
        <taxon>Actinomadura</taxon>
    </lineage>
</organism>
<sequence>MTTTSATVPTDSVTAPLVAALEHVWAAIIRRHPDVPSVVVTLASGTIGVPAGSVTLGHFAGARWEHLEHGDLAELFVAGEGLARGARDVLGTLLHEAAHGIGHTRGIRNTSRQGRYHNTEYKKLAQEVGLTVAKLDPIGWSDTDVPDSTAADYALEIDQLTAVIRAHRRSEHTARIVAAGGGAGQDGDEQGAGDDVRTSNNNGVSALCGCQPPRRIRVAPSVLALGAIECKVCGEPFTGPDDE</sequence>
<dbReference type="OrthoDB" id="4234112at2"/>
<proteinExistence type="predicted"/>
<feature type="region of interest" description="Disordered" evidence="1">
    <location>
        <begin position="179"/>
        <end position="198"/>
    </location>
</feature>
<dbReference type="AlphaFoldDB" id="A0A239HHX5"/>
<dbReference type="RefSeq" id="WP_089316978.1">
    <property type="nucleotide sequence ID" value="NZ_FZNP01000031.1"/>
</dbReference>
<reference evidence="3" key="1">
    <citation type="submission" date="2017-06" db="EMBL/GenBank/DDBJ databases">
        <authorList>
            <person name="Varghese N."/>
            <person name="Submissions S."/>
        </authorList>
    </citation>
    <scope>NUCLEOTIDE SEQUENCE [LARGE SCALE GENOMIC DNA]</scope>
    <source>
        <strain evidence="3">DSM 44485</strain>
    </source>
</reference>
<accession>A0A239HHX5</accession>
<evidence type="ECO:0008006" key="4">
    <source>
        <dbReference type="Google" id="ProtNLM"/>
    </source>
</evidence>
<keyword evidence="3" id="KW-1185">Reference proteome</keyword>
<evidence type="ECO:0000313" key="3">
    <source>
        <dbReference type="Proteomes" id="UP000198420"/>
    </source>
</evidence>
<name>A0A239HHX5_9ACTN</name>
<protein>
    <recommendedName>
        <fullName evidence="4">SprT-like family protein</fullName>
    </recommendedName>
</protein>
<gene>
    <name evidence="2" type="ORF">SAMN06265355_13131</name>
</gene>
<evidence type="ECO:0000256" key="1">
    <source>
        <dbReference type="SAM" id="MobiDB-lite"/>
    </source>
</evidence>
<evidence type="ECO:0000313" key="2">
    <source>
        <dbReference type="EMBL" id="SNS80755.1"/>
    </source>
</evidence>